<feature type="non-terminal residue" evidence="2">
    <location>
        <position position="379"/>
    </location>
</feature>
<keyword evidence="1" id="KW-0472">Membrane</keyword>
<sequence length="379" mass="42148">TPLEAMNTFSNTKTKWKKKTPNKPLLSIFLFLISIFFLISYTQISKSLFPNSLNSPIPQFPQCKGEKFLWFAPHSGFSNQLSELKNAILMASILNRTLIVPPVMDHHAVVLGSCPKFRVLDPMELRMKVWGHVIELIQSHRYVSMADIVDFSPQVSSSLIKIIDFRVFVMLWCGIETDLACFDKSEVKSTLFDSLKQCGSLLSGKDGNVEGCLYAVGEDCRTTVWTYQQDSEDGMLDSFQPDEQLRKKKKVSYTRKRRDVYKALGPGSEAGSATILAFGIYFTVQRNLDTNKNKNCRVDILPDILLCVEEAVCSCGKLGFVGTSGSTIAESVELLRKNGVCLNEGNLSSEESEAGLLKVLIDQVPCKFGPELPLTSPSG</sequence>
<comment type="caution">
    <text evidence="2">The sequence shown here is derived from an EMBL/GenBank/DDBJ whole genome shotgun (WGS) entry which is preliminary data.</text>
</comment>
<keyword evidence="1" id="KW-1133">Transmembrane helix</keyword>
<dbReference type="EMBL" id="JADFTS010000006">
    <property type="protein sequence ID" value="KAF9602675.1"/>
    <property type="molecule type" value="Genomic_DNA"/>
</dbReference>
<evidence type="ECO:0000313" key="3">
    <source>
        <dbReference type="Proteomes" id="UP000631114"/>
    </source>
</evidence>
<dbReference type="OrthoDB" id="1882547at2759"/>
<keyword evidence="1" id="KW-0812">Transmembrane</keyword>
<evidence type="ECO:0000313" key="2">
    <source>
        <dbReference type="EMBL" id="KAF9602675.1"/>
    </source>
</evidence>
<feature type="transmembrane region" description="Helical" evidence="1">
    <location>
        <begin position="25"/>
        <end position="44"/>
    </location>
</feature>
<dbReference type="Proteomes" id="UP000631114">
    <property type="component" value="Unassembled WGS sequence"/>
</dbReference>
<evidence type="ECO:0008006" key="4">
    <source>
        <dbReference type="Google" id="ProtNLM"/>
    </source>
</evidence>
<proteinExistence type="predicted"/>
<accession>A0A835HKV4</accession>
<reference evidence="2 3" key="1">
    <citation type="submission" date="2020-10" db="EMBL/GenBank/DDBJ databases">
        <title>The Coptis chinensis genome and diversification of protoberbering-type alkaloids.</title>
        <authorList>
            <person name="Wang B."/>
            <person name="Shu S."/>
            <person name="Song C."/>
            <person name="Liu Y."/>
        </authorList>
    </citation>
    <scope>NUCLEOTIDE SEQUENCE [LARGE SCALE GENOMIC DNA]</scope>
    <source>
        <strain evidence="2">HL-2020</strain>
        <tissue evidence="2">Leaf</tissue>
    </source>
</reference>
<evidence type="ECO:0000256" key="1">
    <source>
        <dbReference type="SAM" id="Phobius"/>
    </source>
</evidence>
<dbReference type="PANTHER" id="PTHR36050:SF1">
    <property type="entry name" value="O-FUCOSYLTRANSFERASE 30"/>
    <property type="match status" value="1"/>
</dbReference>
<gene>
    <name evidence="2" type="ORF">IFM89_030563</name>
</gene>
<dbReference type="AlphaFoldDB" id="A0A835HKV4"/>
<keyword evidence="3" id="KW-1185">Reference proteome</keyword>
<name>A0A835HKV4_9MAGN</name>
<organism evidence="2 3">
    <name type="scientific">Coptis chinensis</name>
    <dbReference type="NCBI Taxonomy" id="261450"/>
    <lineage>
        <taxon>Eukaryota</taxon>
        <taxon>Viridiplantae</taxon>
        <taxon>Streptophyta</taxon>
        <taxon>Embryophyta</taxon>
        <taxon>Tracheophyta</taxon>
        <taxon>Spermatophyta</taxon>
        <taxon>Magnoliopsida</taxon>
        <taxon>Ranunculales</taxon>
        <taxon>Ranunculaceae</taxon>
        <taxon>Coptidoideae</taxon>
        <taxon>Coptis</taxon>
    </lineage>
</organism>
<protein>
    <recommendedName>
        <fullName evidence="4">O-fucosyltransferase family protein</fullName>
    </recommendedName>
</protein>
<dbReference type="PANTHER" id="PTHR36050">
    <property type="entry name" value="O-FUCOSYLTRANSFERASE 30"/>
    <property type="match status" value="1"/>
</dbReference>
<dbReference type="Gene3D" id="3.40.50.11340">
    <property type="match status" value="1"/>
</dbReference>